<evidence type="ECO:0000256" key="2">
    <source>
        <dbReference type="PROSITE-ProRule" id="PRU00276"/>
    </source>
</evidence>
<reference evidence="7 9" key="2">
    <citation type="journal article" date="2013" name="Nature">
        <title>Insights into bilaterian evolution from three spiralian genomes.</title>
        <authorList>
            <person name="Simakov O."/>
            <person name="Marletaz F."/>
            <person name="Cho S.J."/>
            <person name="Edsinger-Gonzales E."/>
            <person name="Havlak P."/>
            <person name="Hellsten U."/>
            <person name="Kuo D.H."/>
            <person name="Larsson T."/>
            <person name="Lv J."/>
            <person name="Arendt D."/>
            <person name="Savage R."/>
            <person name="Osoegawa K."/>
            <person name="de Jong P."/>
            <person name="Grimwood J."/>
            <person name="Chapman J.A."/>
            <person name="Shapiro H."/>
            <person name="Aerts A."/>
            <person name="Otillar R.P."/>
            <person name="Terry A.Y."/>
            <person name="Boore J.L."/>
            <person name="Grigoriev I.V."/>
            <person name="Lindberg D.R."/>
            <person name="Seaver E.C."/>
            <person name="Weisblat D.A."/>
            <person name="Putnam N.H."/>
            <person name="Rokhsar D.S."/>
        </authorList>
    </citation>
    <scope>NUCLEOTIDE SEQUENCE</scope>
    <source>
        <strain evidence="7 9">I ESC-2004</strain>
    </source>
</reference>
<dbReference type="InterPro" id="IPR001762">
    <property type="entry name" value="Disintegrin_dom"/>
</dbReference>
<dbReference type="AlphaFoldDB" id="R7USG1"/>
<dbReference type="GO" id="GO:0006509">
    <property type="term" value="P:membrane protein ectodomain proteolysis"/>
    <property type="evidence" value="ECO:0007669"/>
    <property type="project" value="TreeGrafter"/>
</dbReference>
<dbReference type="PROSITE" id="PS50215">
    <property type="entry name" value="ADAM_MEPRO"/>
    <property type="match status" value="1"/>
</dbReference>
<feature type="domain" description="Disintegrin" evidence="5">
    <location>
        <begin position="409"/>
        <end position="500"/>
    </location>
</feature>
<comment type="caution">
    <text evidence="2">Lacks conserved residue(s) required for the propagation of feature annotation.</text>
</comment>
<dbReference type="Pfam" id="PF01562">
    <property type="entry name" value="Pep_M12B_propep"/>
    <property type="match status" value="1"/>
</dbReference>
<dbReference type="Proteomes" id="UP000014760">
    <property type="component" value="Unassembled WGS sequence"/>
</dbReference>
<evidence type="ECO:0000313" key="7">
    <source>
        <dbReference type="EMBL" id="ELU09130.1"/>
    </source>
</evidence>
<evidence type="ECO:0000256" key="4">
    <source>
        <dbReference type="SAM" id="Phobius"/>
    </source>
</evidence>
<dbReference type="Pfam" id="PF16698">
    <property type="entry name" value="ADAM17_MPD"/>
    <property type="match status" value="1"/>
</dbReference>
<dbReference type="Gene3D" id="4.10.70.30">
    <property type="match status" value="1"/>
</dbReference>
<name>R7USG1_CAPTE</name>
<dbReference type="GO" id="GO:0007219">
    <property type="term" value="P:Notch signaling pathway"/>
    <property type="evidence" value="ECO:0007669"/>
    <property type="project" value="TreeGrafter"/>
</dbReference>
<evidence type="ECO:0000313" key="9">
    <source>
        <dbReference type="Proteomes" id="UP000014760"/>
    </source>
</evidence>
<accession>R7USG1</accession>
<dbReference type="OMA" id="EHDPDIT"/>
<dbReference type="Gene3D" id="3.40.390.10">
    <property type="entry name" value="Collagenase (Catalytic Domain)"/>
    <property type="match status" value="2"/>
</dbReference>
<dbReference type="SUPFAM" id="SSF57552">
    <property type="entry name" value="Blood coagulation inhibitor (disintegrin)"/>
    <property type="match status" value="1"/>
</dbReference>
<dbReference type="PROSITE" id="PS50214">
    <property type="entry name" value="DISINTEGRIN_2"/>
    <property type="match status" value="1"/>
</dbReference>
<proteinExistence type="predicted"/>
<evidence type="ECO:0000259" key="5">
    <source>
        <dbReference type="PROSITE" id="PS50214"/>
    </source>
</evidence>
<dbReference type="SUPFAM" id="SSF55486">
    <property type="entry name" value="Metalloproteases ('zincins'), catalytic domain"/>
    <property type="match status" value="1"/>
</dbReference>
<dbReference type="InterPro" id="IPR001590">
    <property type="entry name" value="Peptidase_M12B"/>
</dbReference>
<dbReference type="CDD" id="cd14246">
    <property type="entry name" value="ADAM17_MPD"/>
    <property type="match status" value="1"/>
</dbReference>
<evidence type="ECO:0000259" key="6">
    <source>
        <dbReference type="PROSITE" id="PS50215"/>
    </source>
</evidence>
<dbReference type="InterPro" id="IPR024079">
    <property type="entry name" value="MetalloPept_cat_dom_sf"/>
</dbReference>
<dbReference type="STRING" id="283909.R7USG1"/>
<organism evidence="7">
    <name type="scientific">Capitella teleta</name>
    <name type="common">Polychaete worm</name>
    <dbReference type="NCBI Taxonomy" id="283909"/>
    <lineage>
        <taxon>Eukaryota</taxon>
        <taxon>Metazoa</taxon>
        <taxon>Spiralia</taxon>
        <taxon>Lophotrochozoa</taxon>
        <taxon>Annelida</taxon>
        <taxon>Polychaeta</taxon>
        <taxon>Sedentaria</taxon>
        <taxon>Scolecida</taxon>
        <taxon>Capitellidae</taxon>
        <taxon>Capitella</taxon>
    </lineage>
</organism>
<dbReference type="Gene3D" id="4.10.70.10">
    <property type="entry name" value="Disintegrin domain"/>
    <property type="match status" value="1"/>
</dbReference>
<evidence type="ECO:0008006" key="10">
    <source>
        <dbReference type="Google" id="ProtNLM"/>
    </source>
</evidence>
<dbReference type="InterPro" id="IPR032029">
    <property type="entry name" value="ADAM17_MPD"/>
</dbReference>
<dbReference type="GO" id="GO:0004222">
    <property type="term" value="F:metalloendopeptidase activity"/>
    <property type="evidence" value="ECO:0007669"/>
    <property type="project" value="InterPro"/>
</dbReference>
<keyword evidence="4" id="KW-1133">Transmembrane helix</keyword>
<dbReference type="EMBL" id="KB298496">
    <property type="protein sequence ID" value="ELU09130.1"/>
    <property type="molecule type" value="Genomic_DNA"/>
</dbReference>
<feature type="domain" description="Peptidase M12B" evidence="6">
    <location>
        <begin position="206"/>
        <end position="408"/>
    </location>
</feature>
<feature type="transmembrane region" description="Helical" evidence="4">
    <location>
        <begin position="608"/>
        <end position="630"/>
    </location>
</feature>
<evidence type="ECO:0000313" key="8">
    <source>
        <dbReference type="EnsemblMetazoa" id="CapteP216817"/>
    </source>
</evidence>
<dbReference type="PANTHER" id="PTHR45702:SF6">
    <property type="entry name" value="DISINTEGRIN AND METALLOPROTEINASE DOMAIN-CONTAINING PROTEIN 17"/>
    <property type="match status" value="1"/>
</dbReference>
<dbReference type="InterPro" id="IPR002870">
    <property type="entry name" value="Peptidase_M12B_N"/>
</dbReference>
<protein>
    <recommendedName>
        <fullName evidence="10">Disintegrin domain-containing protein</fullName>
    </recommendedName>
</protein>
<dbReference type="OrthoDB" id="2131567at2759"/>
<dbReference type="Pfam" id="PF00200">
    <property type="entry name" value="Disintegrin"/>
    <property type="match status" value="1"/>
</dbReference>
<reference evidence="9" key="1">
    <citation type="submission" date="2012-12" db="EMBL/GenBank/DDBJ databases">
        <authorList>
            <person name="Hellsten U."/>
            <person name="Grimwood J."/>
            <person name="Chapman J.A."/>
            <person name="Shapiro H."/>
            <person name="Aerts A."/>
            <person name="Otillar R.P."/>
            <person name="Terry A.Y."/>
            <person name="Boore J.L."/>
            <person name="Simakov O."/>
            <person name="Marletaz F."/>
            <person name="Cho S.-J."/>
            <person name="Edsinger-Gonzales E."/>
            <person name="Havlak P."/>
            <person name="Kuo D.-H."/>
            <person name="Larsson T."/>
            <person name="Lv J."/>
            <person name="Arendt D."/>
            <person name="Savage R."/>
            <person name="Osoegawa K."/>
            <person name="de Jong P."/>
            <person name="Lindberg D.R."/>
            <person name="Seaver E.C."/>
            <person name="Weisblat D.A."/>
            <person name="Putnam N.H."/>
            <person name="Grigoriev I.V."/>
            <person name="Rokhsar D.S."/>
        </authorList>
    </citation>
    <scope>NUCLEOTIDE SEQUENCE</scope>
    <source>
        <strain evidence="9">I ESC-2004</strain>
    </source>
</reference>
<dbReference type="PANTHER" id="PTHR45702">
    <property type="entry name" value="ADAM10/ADAM17 METALLOPEPTIDASE FAMILY MEMBER"/>
    <property type="match status" value="1"/>
</dbReference>
<reference evidence="8" key="3">
    <citation type="submission" date="2015-06" db="UniProtKB">
        <authorList>
            <consortium name="EnsemblMetazoa"/>
        </authorList>
    </citation>
    <scope>IDENTIFICATION</scope>
</reference>
<dbReference type="SMART" id="SM00050">
    <property type="entry name" value="DISIN"/>
    <property type="match status" value="1"/>
</dbReference>
<sequence length="671" mass="73268">MSRTGGGLHKRLKHYETLHRNDLSRHTIVKRSADLNSVFAQQKIISLKAFGRNFDLHLQKQRGLLSSSFKAITVFGNSSIEDIYIDAEDFFEGYVQDDPRASKVRAHFEGDDLVATIWMLGEVYSIEPSWRHLPESADYSMIAYRASDLIRDRQDNPEGHAGSNFCGFVHADMDEASAERHPPPDDPTSSKKTPGKRNKRQVDSHNTCPVMLVADYHFFNKVGGQSVAASASYLLGVISRVDSIYRATNFGSGYSGIGLEIQGTFGKNSKWADYCLVHLFTFLAFSNGVLGLGWIASSASNQAGGICSPSSGGTHYNTAWTSHANKYGTRLLTQESDLVTAHGHNWGSPHDPFSNECTPDSNGGGKFLMYTYSVSGTESNNELFSPCSKRSVLAVLQAKAANCFSEKSNSYCGNFLVEESEECDAGSRGREGIDPCCDAQCRFKGDAVCSDSNSLCCQNCKAAPATFVCSEASNSSTSCTGDAHCDGSSFDCPNPANKDDGTSCVDRGSCTAGVCVALCESKNLTSCICDAVEDSCKFCCRKGNGPCEVYGASTGQTAIDLANGKSCLQGSCKEGVCETEIRSVTDRLWSVISDLSVDLILEIMRDNIVIATVLISLVLYIPLCLIVYCIDRKRNKLEKETVEWHNRDNENLISDKDSRVIRPTHRRKRPV</sequence>
<evidence type="ECO:0000256" key="1">
    <source>
        <dbReference type="ARBA" id="ARBA00023157"/>
    </source>
</evidence>
<keyword evidence="1" id="KW-1015">Disulfide bond</keyword>
<dbReference type="EnsemblMetazoa" id="CapteT216817">
    <property type="protein sequence ID" value="CapteP216817"/>
    <property type="gene ID" value="CapteG216817"/>
</dbReference>
<keyword evidence="4" id="KW-0472">Membrane</keyword>
<dbReference type="HOGENOM" id="CLU_004602_2_1_1"/>
<keyword evidence="9" id="KW-1185">Reference proteome</keyword>
<dbReference type="Pfam" id="PF13574">
    <property type="entry name" value="Reprolysin_2"/>
    <property type="match status" value="1"/>
</dbReference>
<evidence type="ECO:0000256" key="3">
    <source>
        <dbReference type="SAM" id="MobiDB-lite"/>
    </source>
</evidence>
<dbReference type="GO" id="GO:0005886">
    <property type="term" value="C:plasma membrane"/>
    <property type="evidence" value="ECO:0007669"/>
    <property type="project" value="TreeGrafter"/>
</dbReference>
<dbReference type="InterPro" id="IPR036436">
    <property type="entry name" value="Disintegrin_dom_sf"/>
</dbReference>
<keyword evidence="4" id="KW-0812">Transmembrane</keyword>
<dbReference type="InterPro" id="IPR051489">
    <property type="entry name" value="ADAM_Metalloproteinase"/>
</dbReference>
<dbReference type="EMBL" id="AMQN01006496">
    <property type="status" value="NOT_ANNOTATED_CDS"/>
    <property type="molecule type" value="Genomic_DNA"/>
</dbReference>
<dbReference type="FunFam" id="4.10.70.10:FF:000003">
    <property type="entry name" value="Disintegrin and metalloproteinase domain-containing protein 17"/>
    <property type="match status" value="1"/>
</dbReference>
<feature type="region of interest" description="Disordered" evidence="3">
    <location>
        <begin position="176"/>
        <end position="203"/>
    </location>
</feature>
<gene>
    <name evidence="7" type="ORF">CAPTEDRAFT_216817</name>
</gene>